<dbReference type="EMBL" id="JMSN01000029">
    <property type="protein sequence ID" value="KDN47522.1"/>
    <property type="molecule type" value="Genomic_DNA"/>
</dbReference>
<feature type="transmembrane region" description="Helical" evidence="2">
    <location>
        <begin position="689"/>
        <end position="709"/>
    </location>
</feature>
<reference evidence="3 4" key="1">
    <citation type="submission" date="2014-05" db="EMBL/GenBank/DDBJ databases">
        <title>Draft genome sequence of a rare smut relative, Tilletiaria anomala UBC 951.</title>
        <authorList>
            <consortium name="DOE Joint Genome Institute"/>
            <person name="Toome M."/>
            <person name="Kuo A."/>
            <person name="Henrissat B."/>
            <person name="Lipzen A."/>
            <person name="Tritt A."/>
            <person name="Yoshinaga Y."/>
            <person name="Zane M."/>
            <person name="Barry K."/>
            <person name="Grigoriev I.V."/>
            <person name="Spatafora J.W."/>
            <person name="Aimea M.C."/>
        </authorList>
    </citation>
    <scope>NUCLEOTIDE SEQUENCE [LARGE SCALE GENOMIC DNA]</scope>
    <source>
        <strain evidence="3 4">UBC 951</strain>
    </source>
</reference>
<keyword evidence="2" id="KW-0472">Membrane</keyword>
<dbReference type="InParanoid" id="A0A066W0N3"/>
<evidence type="ECO:0000256" key="1">
    <source>
        <dbReference type="SAM" id="MobiDB-lite"/>
    </source>
</evidence>
<feature type="compositionally biased region" description="Low complexity" evidence="1">
    <location>
        <begin position="290"/>
        <end position="300"/>
    </location>
</feature>
<evidence type="ECO:0000256" key="2">
    <source>
        <dbReference type="SAM" id="Phobius"/>
    </source>
</evidence>
<feature type="compositionally biased region" description="Pro residues" evidence="1">
    <location>
        <begin position="604"/>
        <end position="614"/>
    </location>
</feature>
<feature type="transmembrane region" description="Helical" evidence="2">
    <location>
        <begin position="522"/>
        <end position="545"/>
    </location>
</feature>
<comment type="caution">
    <text evidence="3">The sequence shown here is derived from an EMBL/GenBank/DDBJ whole genome shotgun (WGS) entry which is preliminary data.</text>
</comment>
<dbReference type="PANTHER" id="PTHR40467:SF1">
    <property type="match status" value="1"/>
</dbReference>
<dbReference type="OrthoDB" id="5541877at2759"/>
<keyword evidence="2" id="KW-0812">Transmembrane</keyword>
<evidence type="ECO:0000313" key="4">
    <source>
        <dbReference type="Proteomes" id="UP000027361"/>
    </source>
</evidence>
<feature type="region of interest" description="Disordered" evidence="1">
    <location>
        <begin position="340"/>
        <end position="366"/>
    </location>
</feature>
<protein>
    <submittedName>
        <fullName evidence="3">Uncharacterized protein</fullName>
    </submittedName>
</protein>
<feature type="transmembrane region" description="Helical" evidence="2">
    <location>
        <begin position="786"/>
        <end position="804"/>
    </location>
</feature>
<dbReference type="GeneID" id="25264250"/>
<evidence type="ECO:0000313" key="3">
    <source>
        <dbReference type="EMBL" id="KDN47522.1"/>
    </source>
</evidence>
<feature type="region of interest" description="Disordered" evidence="1">
    <location>
        <begin position="587"/>
        <end position="614"/>
    </location>
</feature>
<sequence>MEQGSSPDEGVDVHNIASVSAATLSATVASVSLHAAPALLVEGMFLSRLHADGKTGGVDADLDADAAQLQVRLLTPFLPPEKLDLMDDFSISSAAPGSLIASRGLDADLYVPPVGLPSARPPVGADDTAGTSASGNGGVIGLKGNLGKKNKGKGKAIDQEVGFAQDLMQGMPRVEIRTGKVADSPADAATPFRSAKGKRGKAAVDKAIGAAAGRGVAGAGVGLKKRAAPREVGLGAAGIGGNIHIQGLPESSYLHHSSSDTFAQLLRSPGGDGRGQTSAAVARRPRRSRPQATSSGKMAAIGAGGRGRYRSIGGNGGGGGDYGAGIRDLSAGSLGTFSPDSPRLAFTRGRGGGPDEDVYGDDASGRPRKRKHWVHNLFRPSHGTVEVWLNSWWKRWGILAVAPSCIVWFWCAFPFPKSDPYDPNGPWCSVPNPPPWCSVDRNPSHGTYDMSPSSLSTSRNSTPAAYFALSASSSHRIGSIARNIPSLSYTLYTWFVEPTKAGMDPTGTNPAPPPTSQVDANFWFFLIFYYGMYCAVGLIYVTQLFSLYRLNWWPAALGARTSYTFFWLASLLLGWALHEFDPLGSEQRRHDRVGGSGRNGDSPSPLPSPTPVPGPGHGGPWWDGDLADEVQWQRKTMWVALAFATMAMPALVCFAGIRRSGRQTYRHSLTDLQKTFLERQLVRRIPSSYIRFLWFMLVIGFALFGLVAGQGYASVYLSTLPHTSIEGTAYVTFWALTVNVLAIASHWMLEEKIRSRALVFVFKYYYFLVYFIFYRNLFARLRSFDQFALIQLLSSFWVCIWYPFSMSSFAYRTVEFFNPHPKSWEEYVEGVGLAFYLRNLAQNATMLAFLGWVSILHFGPNQQLYPFFAFDDKRDPYNYQLTMLGASAIWGSELLSSYVAREICKYTFGVDVTNLGLDEMRQYPEIVPTCLWTSVHVLMDMLLFLIKLNFK</sequence>
<name>A0A066W0N3_TILAU</name>
<feature type="region of interest" description="Disordered" evidence="1">
    <location>
        <begin position="263"/>
        <end position="300"/>
    </location>
</feature>
<dbReference type="HOGENOM" id="CLU_309768_0_0_1"/>
<feature type="transmembrane region" description="Helical" evidence="2">
    <location>
        <begin position="729"/>
        <end position="749"/>
    </location>
</feature>
<dbReference type="InterPro" id="IPR039966">
    <property type="entry name" value="C553.12c"/>
</dbReference>
<keyword evidence="2" id="KW-1133">Transmembrane helix</keyword>
<dbReference type="OMA" id="AREICKY"/>
<gene>
    <name evidence="3" type="ORF">K437DRAFT_255785</name>
</gene>
<dbReference type="PANTHER" id="PTHR40467">
    <property type="match status" value="1"/>
</dbReference>
<proteinExistence type="predicted"/>
<keyword evidence="4" id="KW-1185">Reference proteome</keyword>
<dbReference type="Proteomes" id="UP000027361">
    <property type="component" value="Unassembled WGS sequence"/>
</dbReference>
<feature type="transmembrane region" description="Helical" evidence="2">
    <location>
        <begin position="756"/>
        <end position="774"/>
    </location>
</feature>
<dbReference type="AlphaFoldDB" id="A0A066W0N3"/>
<accession>A0A066W0N3</accession>
<dbReference type="RefSeq" id="XP_013243859.1">
    <property type="nucleotide sequence ID" value="XM_013388405.1"/>
</dbReference>
<feature type="transmembrane region" description="Helical" evidence="2">
    <location>
        <begin position="557"/>
        <end position="577"/>
    </location>
</feature>
<feature type="transmembrane region" description="Helical" evidence="2">
    <location>
        <begin position="637"/>
        <end position="657"/>
    </location>
</feature>
<organism evidence="3 4">
    <name type="scientific">Tilletiaria anomala (strain ATCC 24038 / CBS 436.72 / UBC 951)</name>
    <dbReference type="NCBI Taxonomy" id="1037660"/>
    <lineage>
        <taxon>Eukaryota</taxon>
        <taxon>Fungi</taxon>
        <taxon>Dikarya</taxon>
        <taxon>Basidiomycota</taxon>
        <taxon>Ustilaginomycotina</taxon>
        <taxon>Exobasidiomycetes</taxon>
        <taxon>Georgefischeriales</taxon>
        <taxon>Tilletiariaceae</taxon>
        <taxon>Tilletiaria</taxon>
    </lineage>
</organism>